<evidence type="ECO:0000256" key="3">
    <source>
        <dbReference type="ARBA" id="ARBA00022741"/>
    </source>
</evidence>
<dbReference type="SUPFAM" id="SSF50249">
    <property type="entry name" value="Nucleic acid-binding proteins"/>
    <property type="match status" value="1"/>
</dbReference>
<dbReference type="Proteomes" id="UP000682134">
    <property type="component" value="Unassembled WGS sequence"/>
</dbReference>
<evidence type="ECO:0000256" key="6">
    <source>
        <dbReference type="ARBA" id="ARBA00022806"/>
    </source>
</evidence>
<comment type="function">
    <text evidence="15">Plays a critical role in recombination and DNA repair. Helps process Holliday junction intermediates to mature products by catalyzing branch migration. Has replication fork regression activity, unwinds stalled or blocked replication forks to make a HJ that can be resolved. Has a DNA unwinding activity characteristic of a DNA helicase with 3'-5' polarity.</text>
</comment>
<dbReference type="GO" id="GO:0006310">
    <property type="term" value="P:DNA recombination"/>
    <property type="evidence" value="ECO:0007669"/>
    <property type="project" value="UniProtKB-UniRule"/>
</dbReference>
<dbReference type="InterPro" id="IPR004609">
    <property type="entry name" value="ATP-dep_DNA_helicase_RecG"/>
</dbReference>
<keyword evidence="6 15" id="KW-0347">Helicase</keyword>
<evidence type="ECO:0000256" key="14">
    <source>
        <dbReference type="ARBA" id="ARBA00048988"/>
    </source>
</evidence>
<evidence type="ECO:0000259" key="16">
    <source>
        <dbReference type="PROSITE" id="PS51192"/>
    </source>
</evidence>
<dbReference type="GO" id="GO:0006281">
    <property type="term" value="P:DNA repair"/>
    <property type="evidence" value="ECO:0007669"/>
    <property type="project" value="UniProtKB-UniRule"/>
</dbReference>
<keyword evidence="9 15" id="KW-0233">DNA recombination</keyword>
<evidence type="ECO:0000256" key="8">
    <source>
        <dbReference type="ARBA" id="ARBA00023125"/>
    </source>
</evidence>
<dbReference type="InterPro" id="IPR012340">
    <property type="entry name" value="NA-bd_OB-fold"/>
</dbReference>
<dbReference type="NCBIfam" id="NF008168">
    <property type="entry name" value="PRK10917.2-2"/>
    <property type="match status" value="1"/>
</dbReference>
<evidence type="ECO:0000256" key="2">
    <source>
        <dbReference type="ARBA" id="ARBA00017846"/>
    </source>
</evidence>
<evidence type="ECO:0000256" key="12">
    <source>
        <dbReference type="ARBA" id="ARBA00034617"/>
    </source>
</evidence>
<evidence type="ECO:0000259" key="17">
    <source>
        <dbReference type="PROSITE" id="PS51194"/>
    </source>
</evidence>
<evidence type="ECO:0000256" key="13">
    <source>
        <dbReference type="ARBA" id="ARBA00034808"/>
    </source>
</evidence>
<dbReference type="CDD" id="cd04488">
    <property type="entry name" value="RecG_wedge_OBF"/>
    <property type="match status" value="1"/>
</dbReference>
<dbReference type="InterPro" id="IPR027417">
    <property type="entry name" value="P-loop_NTPase"/>
</dbReference>
<dbReference type="PANTHER" id="PTHR47964:SF1">
    <property type="entry name" value="ATP-DEPENDENT DNA HELICASE HOMOLOG RECG, CHLOROPLASTIC"/>
    <property type="match status" value="1"/>
</dbReference>
<keyword evidence="19" id="KW-1185">Reference proteome</keyword>
<dbReference type="PROSITE" id="PS51192">
    <property type="entry name" value="HELICASE_ATP_BIND_1"/>
    <property type="match status" value="1"/>
</dbReference>
<dbReference type="Pfam" id="PF00270">
    <property type="entry name" value="DEAD"/>
    <property type="match status" value="1"/>
</dbReference>
<evidence type="ECO:0000256" key="9">
    <source>
        <dbReference type="ARBA" id="ARBA00023172"/>
    </source>
</evidence>
<dbReference type="InterPro" id="IPR033454">
    <property type="entry name" value="RecG_wedge"/>
</dbReference>
<dbReference type="InterPro" id="IPR001650">
    <property type="entry name" value="Helicase_C-like"/>
</dbReference>
<sequence length="682" mass="78451">MRQELLQPVVILNGIGEETANLLKELDIHTINDLINYLPYRYEDFKHKELTEVKHDERVTVEGTVHSAPLIQFYGKKKSRLTFRVLVDRFLITVICFNRPYYKTKLNLNEQITVTGKWDQHRQTITVSELVFGSRPNGHEIEPVYSVKGNLTVKTMRKFIWQSLTKYGDYLENIIPNQLVSKYKLLQRKDTLKLLHHPIDGNSLKQARRTYVYEEFFLFQLKMQALRKVQRNHSQGIAKKINHRQVNNLISSLPFPLTGAQKRVVNEIFDDMSQPYRMNRLLQGDVGSGKTVVATIALYANMIEGYQGALMVPTEILAEQHFESLVKMLTNLDVNVELLTSSVKGKRRKELLERLKNGEIDIVVGTHALIQDEVQFQKLGLVITDEQHRFGVNQRRVLREKGYFPDVLFMTATPIPRTLAITAFGEMDVSIIDEYPAGRKKIETYWVKQEMFDRVLTFVQKEIEKGRQAYVICPLIEESEKLDLQNALDLHSQLSFHFQSICKVGLMHGKLSSAEKDEVMKAFSANEVQILVSTTVVEVGVNVPNSTIMVIYDAERFGLSQLHQLRGRVGRGSEQSYCILVGNPKNEVGKERLRIMTETNDGFELSEKDLELRGPGDFFGKQQSGVPVFKMADMVHDYRILEVARTDAAMLVNSNSFWEDDHYLPLRDYLKDSGIFNSEKLD</sequence>
<dbReference type="PANTHER" id="PTHR47964">
    <property type="entry name" value="ATP-DEPENDENT DNA HELICASE HOMOLOG RECG, CHLOROPLASTIC"/>
    <property type="match status" value="1"/>
</dbReference>
<keyword evidence="4 15" id="KW-0227">DNA damage</keyword>
<feature type="domain" description="Helicase ATP-binding" evidence="16">
    <location>
        <begin position="271"/>
        <end position="432"/>
    </location>
</feature>
<organism evidence="18 19">
    <name type="scientific">Gottfriedia endophytica</name>
    <dbReference type="NCBI Taxonomy" id="2820819"/>
    <lineage>
        <taxon>Bacteria</taxon>
        <taxon>Bacillati</taxon>
        <taxon>Bacillota</taxon>
        <taxon>Bacilli</taxon>
        <taxon>Bacillales</taxon>
        <taxon>Bacillaceae</taxon>
        <taxon>Gottfriedia</taxon>
    </lineage>
</organism>
<dbReference type="SMART" id="SM00487">
    <property type="entry name" value="DEXDc"/>
    <property type="match status" value="1"/>
</dbReference>
<evidence type="ECO:0000313" key="19">
    <source>
        <dbReference type="Proteomes" id="UP000682134"/>
    </source>
</evidence>
<keyword evidence="3 15" id="KW-0547">Nucleotide-binding</keyword>
<dbReference type="GO" id="GO:0043138">
    <property type="term" value="F:3'-5' DNA helicase activity"/>
    <property type="evidence" value="ECO:0007669"/>
    <property type="project" value="UniProtKB-EC"/>
</dbReference>
<dbReference type="EC" id="5.6.2.4" evidence="13 15"/>
<dbReference type="SUPFAM" id="SSF52540">
    <property type="entry name" value="P-loop containing nucleoside triphosphate hydrolases"/>
    <property type="match status" value="2"/>
</dbReference>
<dbReference type="SMART" id="SM00490">
    <property type="entry name" value="HELICc"/>
    <property type="match status" value="1"/>
</dbReference>
<comment type="catalytic activity">
    <reaction evidence="14 15">
        <text>ATP + H2O = ADP + phosphate + H(+)</text>
        <dbReference type="Rhea" id="RHEA:13065"/>
        <dbReference type="ChEBI" id="CHEBI:15377"/>
        <dbReference type="ChEBI" id="CHEBI:15378"/>
        <dbReference type="ChEBI" id="CHEBI:30616"/>
        <dbReference type="ChEBI" id="CHEBI:43474"/>
        <dbReference type="ChEBI" id="CHEBI:456216"/>
        <dbReference type="EC" id="5.6.2.4"/>
    </reaction>
</comment>
<keyword evidence="10 15" id="KW-0234">DNA repair</keyword>
<evidence type="ECO:0000256" key="4">
    <source>
        <dbReference type="ARBA" id="ARBA00022763"/>
    </source>
</evidence>
<dbReference type="Pfam" id="PF17191">
    <property type="entry name" value="RecG_wedge"/>
    <property type="match status" value="1"/>
</dbReference>
<keyword evidence="7 15" id="KW-0067">ATP-binding</keyword>
<dbReference type="InterPro" id="IPR011545">
    <property type="entry name" value="DEAD/DEAH_box_helicase_dom"/>
</dbReference>
<keyword evidence="11" id="KW-0413">Isomerase</keyword>
<dbReference type="CDD" id="cd18811">
    <property type="entry name" value="SF2_C_RecG"/>
    <property type="match status" value="1"/>
</dbReference>
<keyword evidence="8" id="KW-0238">DNA-binding</keyword>
<evidence type="ECO:0000256" key="7">
    <source>
        <dbReference type="ARBA" id="ARBA00022840"/>
    </source>
</evidence>
<dbReference type="Pfam" id="PF00271">
    <property type="entry name" value="Helicase_C"/>
    <property type="match status" value="1"/>
</dbReference>
<evidence type="ECO:0000256" key="15">
    <source>
        <dbReference type="RuleBase" id="RU363016"/>
    </source>
</evidence>
<dbReference type="NCBIfam" id="TIGR00643">
    <property type="entry name" value="recG"/>
    <property type="match status" value="1"/>
</dbReference>
<protein>
    <recommendedName>
        <fullName evidence="2 15">ATP-dependent DNA helicase RecG</fullName>
        <ecNumber evidence="13 15">5.6.2.4</ecNumber>
    </recommendedName>
</protein>
<dbReference type="GO" id="GO:0016787">
    <property type="term" value="F:hydrolase activity"/>
    <property type="evidence" value="ECO:0007669"/>
    <property type="project" value="UniProtKB-KW"/>
</dbReference>
<accession>A0A940NMG9</accession>
<dbReference type="InterPro" id="IPR014001">
    <property type="entry name" value="Helicase_ATP-bd"/>
</dbReference>
<feature type="domain" description="Helicase C-terminal" evidence="17">
    <location>
        <begin position="451"/>
        <end position="611"/>
    </location>
</feature>
<dbReference type="RefSeq" id="WP_209403820.1">
    <property type="nucleotide sequence ID" value="NZ_JAGIYQ010000003.1"/>
</dbReference>
<dbReference type="Gene3D" id="2.40.50.140">
    <property type="entry name" value="Nucleic acid-binding proteins"/>
    <property type="match status" value="1"/>
</dbReference>
<reference evidence="18" key="1">
    <citation type="submission" date="2021-04" db="EMBL/GenBank/DDBJ databases">
        <title>Genome seq and assembly of Bacillus sp.</title>
        <authorList>
            <person name="Chhetri G."/>
        </authorList>
    </citation>
    <scope>NUCLEOTIDE SEQUENCE</scope>
    <source>
        <strain evidence="18">RG28</strain>
    </source>
</reference>
<gene>
    <name evidence="18" type="primary">recG</name>
    <name evidence="18" type="ORF">J5Y03_06670</name>
</gene>
<dbReference type="NCBIfam" id="NF008165">
    <property type="entry name" value="PRK10917.1-3"/>
    <property type="match status" value="1"/>
</dbReference>
<evidence type="ECO:0000256" key="11">
    <source>
        <dbReference type="ARBA" id="ARBA00023235"/>
    </source>
</evidence>
<evidence type="ECO:0000256" key="5">
    <source>
        <dbReference type="ARBA" id="ARBA00022801"/>
    </source>
</evidence>
<proteinExistence type="inferred from homology"/>
<dbReference type="PROSITE" id="PS51194">
    <property type="entry name" value="HELICASE_CTER"/>
    <property type="match status" value="1"/>
</dbReference>
<evidence type="ECO:0000256" key="10">
    <source>
        <dbReference type="ARBA" id="ARBA00023204"/>
    </source>
</evidence>
<dbReference type="Gene3D" id="3.40.50.300">
    <property type="entry name" value="P-loop containing nucleotide triphosphate hydrolases"/>
    <property type="match status" value="2"/>
</dbReference>
<dbReference type="AlphaFoldDB" id="A0A940NMG9"/>
<keyword evidence="5 15" id="KW-0378">Hydrolase</keyword>
<comment type="catalytic activity">
    <reaction evidence="12 15">
        <text>Couples ATP hydrolysis with the unwinding of duplex DNA by translocating in the 3'-5' direction.</text>
        <dbReference type="EC" id="5.6.2.4"/>
    </reaction>
</comment>
<dbReference type="GO" id="GO:0003677">
    <property type="term" value="F:DNA binding"/>
    <property type="evidence" value="ECO:0007669"/>
    <property type="project" value="UniProtKB-KW"/>
</dbReference>
<dbReference type="CDD" id="cd17992">
    <property type="entry name" value="DEXHc_RecG"/>
    <property type="match status" value="1"/>
</dbReference>
<comment type="caution">
    <text evidence="18">The sequence shown here is derived from an EMBL/GenBank/DDBJ whole genome shotgun (WGS) entry which is preliminary data.</text>
</comment>
<dbReference type="InterPro" id="IPR045562">
    <property type="entry name" value="RecG_dom3_C"/>
</dbReference>
<dbReference type="EMBL" id="JAGIYQ010000003">
    <property type="protein sequence ID" value="MBP0724874.1"/>
    <property type="molecule type" value="Genomic_DNA"/>
</dbReference>
<dbReference type="InterPro" id="IPR047112">
    <property type="entry name" value="RecG/Mfd"/>
</dbReference>
<dbReference type="Pfam" id="PF19833">
    <property type="entry name" value="RecG_dom3_C"/>
    <property type="match status" value="1"/>
</dbReference>
<comment type="similarity">
    <text evidence="1 15">Belongs to the helicase family. RecG subfamily.</text>
</comment>
<evidence type="ECO:0000256" key="1">
    <source>
        <dbReference type="ARBA" id="ARBA00007504"/>
    </source>
</evidence>
<name>A0A940NMG9_9BACI</name>
<dbReference type="GO" id="GO:0005524">
    <property type="term" value="F:ATP binding"/>
    <property type="evidence" value="ECO:0007669"/>
    <property type="project" value="UniProtKB-KW"/>
</dbReference>
<evidence type="ECO:0000313" key="18">
    <source>
        <dbReference type="EMBL" id="MBP0724874.1"/>
    </source>
</evidence>